<reference evidence="2 3" key="1">
    <citation type="submission" date="2022-07" db="EMBL/GenBank/DDBJ databases">
        <title>Genome-wide signatures of adaptation to extreme environments.</title>
        <authorList>
            <person name="Cho C.H."/>
            <person name="Yoon H.S."/>
        </authorList>
    </citation>
    <scope>NUCLEOTIDE SEQUENCE [LARGE SCALE GENOMIC DNA]</scope>
    <source>
        <strain evidence="2 3">108.79 E11</strain>
    </source>
</reference>
<dbReference type="AlphaFoldDB" id="A0AAV9IH93"/>
<proteinExistence type="inferred from homology"/>
<keyword evidence="3" id="KW-1185">Reference proteome</keyword>
<evidence type="ECO:0000256" key="1">
    <source>
        <dbReference type="ARBA" id="ARBA00007491"/>
    </source>
</evidence>
<name>A0AAV9IH93_9RHOD</name>
<sequence>MAGSCSPVVVLVQWNTSKASKTFFEYSSLEEALLGICSWYENQLRQVRPHLTRIRYEANELLLFLQQLPQLQCLLYDSREGKYVPYGKEWIKQRMLGFLTRKANKSYY</sequence>
<dbReference type="EMBL" id="JANCYU010000041">
    <property type="protein sequence ID" value="KAK4526551.1"/>
    <property type="molecule type" value="Genomic_DNA"/>
</dbReference>
<evidence type="ECO:0000313" key="2">
    <source>
        <dbReference type="EMBL" id="KAK4526551.1"/>
    </source>
</evidence>
<dbReference type="InterPro" id="IPR000781">
    <property type="entry name" value="ERH"/>
</dbReference>
<accession>A0AAV9IH93</accession>
<dbReference type="PANTHER" id="PTHR12373">
    <property type="entry name" value="ENHANCER OF RUDIMENTARY ERH"/>
    <property type="match status" value="1"/>
</dbReference>
<dbReference type="InterPro" id="IPR035912">
    <property type="entry name" value="EHR_sf"/>
</dbReference>
<comment type="caution">
    <text evidence="2">The sequence shown here is derived from an EMBL/GenBank/DDBJ whole genome shotgun (WGS) entry which is preliminary data.</text>
</comment>
<dbReference type="PANTHER" id="PTHR12373:SF0">
    <property type="entry name" value="ENHANCER OF RUDIMENTARY HOMOLOG"/>
    <property type="match status" value="1"/>
</dbReference>
<gene>
    <name evidence="2" type="ORF">GAYE_SCF25G4467</name>
</gene>
<dbReference type="Proteomes" id="UP001300502">
    <property type="component" value="Unassembled WGS sequence"/>
</dbReference>
<evidence type="ECO:0000313" key="3">
    <source>
        <dbReference type="Proteomes" id="UP001300502"/>
    </source>
</evidence>
<evidence type="ECO:0008006" key="4">
    <source>
        <dbReference type="Google" id="ProtNLM"/>
    </source>
</evidence>
<dbReference type="Gene3D" id="3.30.2260.10">
    <property type="entry name" value="Enhancer of rudimentary"/>
    <property type="match status" value="1"/>
</dbReference>
<organism evidence="2 3">
    <name type="scientific">Galdieria yellowstonensis</name>
    <dbReference type="NCBI Taxonomy" id="3028027"/>
    <lineage>
        <taxon>Eukaryota</taxon>
        <taxon>Rhodophyta</taxon>
        <taxon>Bangiophyceae</taxon>
        <taxon>Galdieriales</taxon>
        <taxon>Galdieriaceae</taxon>
        <taxon>Galdieria</taxon>
    </lineage>
</organism>
<protein>
    <recommendedName>
        <fullName evidence="4">Enhancer of rudimentary homolog</fullName>
    </recommendedName>
</protein>
<comment type="similarity">
    <text evidence="1">Belongs to the E(R) family.</text>
</comment>
<dbReference type="Pfam" id="PF01133">
    <property type="entry name" value="ER"/>
    <property type="match status" value="1"/>
</dbReference>
<dbReference type="SUPFAM" id="SSF143875">
    <property type="entry name" value="ERH-like"/>
    <property type="match status" value="1"/>
</dbReference>